<evidence type="ECO:0000313" key="4">
    <source>
        <dbReference type="EMBL" id="EUA20452.1"/>
    </source>
</evidence>
<name>X7ZLJ2_MYCXE</name>
<evidence type="ECO:0000256" key="2">
    <source>
        <dbReference type="SAM" id="MobiDB-lite"/>
    </source>
</evidence>
<evidence type="ECO:0000259" key="3">
    <source>
        <dbReference type="Pfam" id="PF12890"/>
    </source>
</evidence>
<feature type="region of interest" description="Disordered" evidence="2">
    <location>
        <begin position="120"/>
        <end position="180"/>
    </location>
</feature>
<proteinExistence type="predicted"/>
<dbReference type="Gene3D" id="3.20.20.140">
    <property type="entry name" value="Metal-dependent hydrolases"/>
    <property type="match status" value="1"/>
</dbReference>
<feature type="domain" description="Dihydroorotase catalytic" evidence="3">
    <location>
        <begin position="2"/>
        <end position="126"/>
    </location>
</feature>
<dbReference type="EMBL" id="JAOB01000071">
    <property type="protein sequence ID" value="EUA20452.1"/>
    <property type="molecule type" value="Genomic_DNA"/>
</dbReference>
<gene>
    <name evidence="4" type="ORF">I553_10146</name>
</gene>
<keyword evidence="1" id="KW-0665">Pyrimidine biosynthesis</keyword>
<dbReference type="AlphaFoldDB" id="X7ZLJ2"/>
<accession>X7ZLJ2</accession>
<comment type="caution">
    <text evidence="4">The sequence shown here is derived from an EMBL/GenBank/DDBJ whole genome shotgun (WGS) entry which is preliminary data.</text>
</comment>
<protein>
    <submittedName>
        <fullName evidence="4">Putative dihydroorotase</fullName>
    </submittedName>
</protein>
<dbReference type="PATRIC" id="fig|1299334.3.peg.7854"/>
<dbReference type="SUPFAM" id="SSF51556">
    <property type="entry name" value="Metallo-dependent hydrolases"/>
    <property type="match status" value="1"/>
</dbReference>
<dbReference type="InterPro" id="IPR032466">
    <property type="entry name" value="Metal_Hydrolase"/>
</dbReference>
<dbReference type="Pfam" id="PF12890">
    <property type="entry name" value="DHOase"/>
    <property type="match status" value="1"/>
</dbReference>
<evidence type="ECO:0000256" key="1">
    <source>
        <dbReference type="ARBA" id="ARBA00022975"/>
    </source>
</evidence>
<organism evidence="4">
    <name type="scientific">Mycobacterium xenopi 4042</name>
    <dbReference type="NCBI Taxonomy" id="1299334"/>
    <lineage>
        <taxon>Bacteria</taxon>
        <taxon>Bacillati</taxon>
        <taxon>Actinomycetota</taxon>
        <taxon>Actinomycetes</taxon>
        <taxon>Mycobacteriales</taxon>
        <taxon>Mycobacteriaceae</taxon>
        <taxon>Mycobacterium</taxon>
    </lineage>
</organism>
<dbReference type="InterPro" id="IPR024403">
    <property type="entry name" value="DHOase_cat"/>
</dbReference>
<sequence length="180" mass="18989">MGGYTAVFAMANTNPVADSPVVTDHVWQRGQQVGLVDVHPVGAVTMGLAGKELTEMGMMAAGAAQVRMFSDDGNCVADPLVMRRALEYATGLGVLIAQHAEEPRLTVGSVAHEGPNAARLGLAGWPRRPRSRSSPVTRCWPATPAPGCISATPPPPAPSRFSTGLRRKVFRSPPKSPRIT</sequence>
<reference evidence="4" key="1">
    <citation type="submission" date="2014-01" db="EMBL/GenBank/DDBJ databases">
        <authorList>
            <person name="Brown-Elliot B."/>
            <person name="Wallace R."/>
            <person name="Lenaerts A."/>
            <person name="Ordway D."/>
            <person name="DeGroote M.A."/>
            <person name="Parker T."/>
            <person name="Sizemore C."/>
            <person name="Tallon L.J."/>
            <person name="Sadzewicz L.K."/>
            <person name="Sengamalay N."/>
            <person name="Fraser C.M."/>
            <person name="Hine E."/>
            <person name="Shefchek K.A."/>
            <person name="Das S.P."/>
            <person name="Tettelin H."/>
        </authorList>
    </citation>
    <scope>NUCLEOTIDE SEQUENCE [LARGE SCALE GENOMIC DNA]</scope>
    <source>
        <strain evidence="4">4042</strain>
    </source>
</reference>